<sequence>MSILSDLLSDVAALFFPPRCPVCGVPLAQGERTVCTLCRTTAPLTGFWLEADNPLLAKCRDMLPVERASGFLYYIHGSGWRELIRGFKYRGAWRTARAMGEWYGRCLKESGLYDGVEVVVPLPLHPVKRCRRGYNQSEYIAEGIASQLGAEVDRRSVRRKRNTESQALKPRRERARNVDEAFAVRRPERLEGRHVLLVDDVFTTGSTMLSCAGEMLRAAPGCRISIAALAVSRRELGVRE</sequence>
<dbReference type="Pfam" id="PF00156">
    <property type="entry name" value="Pribosyltran"/>
    <property type="match status" value="1"/>
</dbReference>
<comment type="similarity">
    <text evidence="1">Belongs to the ComF/GntX family.</text>
</comment>
<dbReference type="SUPFAM" id="SSF53271">
    <property type="entry name" value="PRTase-like"/>
    <property type="match status" value="1"/>
</dbReference>
<name>A0AA37KXS6_9BACT</name>
<evidence type="ECO:0000259" key="2">
    <source>
        <dbReference type="Pfam" id="PF00156"/>
    </source>
</evidence>
<dbReference type="Gene3D" id="3.40.50.2020">
    <property type="match status" value="1"/>
</dbReference>
<accession>A0AA37KXS6</accession>
<dbReference type="RefSeq" id="WP_009597643.1">
    <property type="nucleotide sequence ID" value="NZ_AP025581.1"/>
</dbReference>
<reference evidence="3" key="1">
    <citation type="submission" date="2022-01" db="EMBL/GenBank/DDBJ databases">
        <title>Novel bile acid biosynthetic pathways are enriched in the microbiome of centenarians.</title>
        <authorList>
            <person name="Sato Y."/>
            <person name="Atarashi K."/>
            <person name="Plichta R.D."/>
            <person name="Arai Y."/>
            <person name="Sasajima S."/>
            <person name="Kearney M.S."/>
            <person name="Suda W."/>
            <person name="Takeshita K."/>
            <person name="Sasaki T."/>
            <person name="Okamoto S."/>
            <person name="Skelly N.A."/>
            <person name="Okamura Y."/>
            <person name="Vlamakis H."/>
            <person name="Li Y."/>
            <person name="Tanoue T."/>
            <person name="Takei H."/>
            <person name="Nittono H."/>
            <person name="Narushima S."/>
            <person name="Irie J."/>
            <person name="Itoh H."/>
            <person name="Moriya K."/>
            <person name="Sugiura Y."/>
            <person name="Suematsu M."/>
            <person name="Moritoki N."/>
            <person name="Shibata S."/>
            <person name="Littman R.D."/>
            <person name="Fischbach A.M."/>
            <person name="Uwamino Y."/>
            <person name="Inoue T."/>
            <person name="Honda A."/>
            <person name="Hattori M."/>
            <person name="Murai T."/>
            <person name="Xavier J.R."/>
            <person name="Hirose N."/>
            <person name="Honda K."/>
        </authorList>
    </citation>
    <scope>NUCLEOTIDE SEQUENCE</scope>
    <source>
        <strain evidence="3">CE91-St16</strain>
    </source>
</reference>
<dbReference type="PANTHER" id="PTHR47505:SF1">
    <property type="entry name" value="DNA UTILIZATION PROTEIN YHGH"/>
    <property type="match status" value="1"/>
</dbReference>
<dbReference type="CDD" id="cd06223">
    <property type="entry name" value="PRTases_typeI"/>
    <property type="match status" value="1"/>
</dbReference>
<dbReference type="EMBL" id="BQOL01000002">
    <property type="protein sequence ID" value="GKI20191.1"/>
    <property type="molecule type" value="Genomic_DNA"/>
</dbReference>
<dbReference type="InterPro" id="IPR029057">
    <property type="entry name" value="PRTase-like"/>
</dbReference>
<gene>
    <name evidence="3" type="ORF">CE91St16_30990</name>
</gene>
<dbReference type="InterPro" id="IPR051910">
    <property type="entry name" value="ComF/GntX_DNA_util-trans"/>
</dbReference>
<proteinExistence type="inferred from homology"/>
<evidence type="ECO:0000313" key="3">
    <source>
        <dbReference type="EMBL" id="GKI20191.1"/>
    </source>
</evidence>
<dbReference type="AlphaFoldDB" id="A0AA37KXS6"/>
<evidence type="ECO:0000256" key="1">
    <source>
        <dbReference type="ARBA" id="ARBA00008007"/>
    </source>
</evidence>
<dbReference type="PANTHER" id="PTHR47505">
    <property type="entry name" value="DNA UTILIZATION PROTEIN YHGH"/>
    <property type="match status" value="1"/>
</dbReference>
<dbReference type="InterPro" id="IPR000836">
    <property type="entry name" value="PRTase_dom"/>
</dbReference>
<organism evidence="3 4">
    <name type="scientific">Alistipes finegoldii</name>
    <dbReference type="NCBI Taxonomy" id="214856"/>
    <lineage>
        <taxon>Bacteria</taxon>
        <taxon>Pseudomonadati</taxon>
        <taxon>Bacteroidota</taxon>
        <taxon>Bacteroidia</taxon>
        <taxon>Bacteroidales</taxon>
        <taxon>Rikenellaceae</taxon>
        <taxon>Alistipes</taxon>
    </lineage>
</organism>
<feature type="domain" description="Phosphoribosyltransferase" evidence="2">
    <location>
        <begin position="137"/>
        <end position="230"/>
    </location>
</feature>
<dbReference type="Proteomes" id="UP001055105">
    <property type="component" value="Unassembled WGS sequence"/>
</dbReference>
<protein>
    <submittedName>
        <fullName evidence="3">Amidophosphoribosyltransferase</fullName>
    </submittedName>
</protein>
<comment type="caution">
    <text evidence="3">The sequence shown here is derived from an EMBL/GenBank/DDBJ whole genome shotgun (WGS) entry which is preliminary data.</text>
</comment>
<evidence type="ECO:0000313" key="4">
    <source>
        <dbReference type="Proteomes" id="UP001055105"/>
    </source>
</evidence>